<dbReference type="InterPro" id="IPR050834">
    <property type="entry name" value="Glycosyltransf_2"/>
</dbReference>
<dbReference type="Pfam" id="PF00535">
    <property type="entry name" value="Glycos_transf_2"/>
    <property type="match status" value="1"/>
</dbReference>
<reference evidence="2 3" key="1">
    <citation type="submission" date="2013-02" db="EMBL/GenBank/DDBJ databases">
        <title>The Genome Sequence of Acinetobacter sp. ANC 3994.</title>
        <authorList>
            <consortium name="The Broad Institute Genome Sequencing Platform"/>
            <consortium name="The Broad Institute Genome Sequencing Center for Infectious Disease"/>
            <person name="Cerqueira G."/>
            <person name="Feldgarden M."/>
            <person name="Courvalin P."/>
            <person name="Perichon B."/>
            <person name="Grillot-Courvalin C."/>
            <person name="Clermont D."/>
            <person name="Rocha E."/>
            <person name="Yoon E.-J."/>
            <person name="Nemec A."/>
            <person name="Walker B."/>
            <person name="Young S.K."/>
            <person name="Zeng Q."/>
            <person name="Gargeya S."/>
            <person name="Fitzgerald M."/>
            <person name="Haas B."/>
            <person name="Abouelleil A."/>
            <person name="Alvarado L."/>
            <person name="Arachchi H.M."/>
            <person name="Berlin A.M."/>
            <person name="Chapman S.B."/>
            <person name="Dewar J."/>
            <person name="Goldberg J."/>
            <person name="Griggs A."/>
            <person name="Gujja S."/>
            <person name="Hansen M."/>
            <person name="Howarth C."/>
            <person name="Imamovic A."/>
            <person name="Larimer J."/>
            <person name="McCowan C."/>
            <person name="Murphy C."/>
            <person name="Neiman D."/>
            <person name="Pearson M."/>
            <person name="Priest M."/>
            <person name="Roberts A."/>
            <person name="Saif S."/>
            <person name="Shea T."/>
            <person name="Sisk P."/>
            <person name="Sykes S."/>
            <person name="Wortman J."/>
            <person name="Nusbaum C."/>
            <person name="Birren B."/>
        </authorList>
    </citation>
    <scope>NUCLEOTIDE SEQUENCE [LARGE SCALE GENOMIC DNA]</scope>
    <source>
        <strain evidence="2 3">ANC 3994</strain>
    </source>
</reference>
<dbReference type="RefSeq" id="WP_004650187.1">
    <property type="nucleotide sequence ID" value="NZ_KB849170.1"/>
</dbReference>
<comment type="caution">
    <text evidence="2">The sequence shown here is derived from an EMBL/GenBank/DDBJ whole genome shotgun (WGS) entry which is preliminary data.</text>
</comment>
<proteinExistence type="predicted"/>
<dbReference type="PANTHER" id="PTHR43685:SF2">
    <property type="entry name" value="GLYCOSYLTRANSFERASE 2-LIKE DOMAIN-CONTAINING PROTEIN"/>
    <property type="match status" value="1"/>
</dbReference>
<dbReference type="HOGENOM" id="CLU_025996_0_4_6"/>
<gene>
    <name evidence="2" type="ORF">F994_00041</name>
</gene>
<dbReference type="Proteomes" id="UP000013086">
    <property type="component" value="Unassembled WGS sequence"/>
</dbReference>
<accession>N8P4L3</accession>
<dbReference type="EMBL" id="APOH01000003">
    <property type="protein sequence ID" value="ENU21335.1"/>
    <property type="molecule type" value="Genomic_DNA"/>
</dbReference>
<dbReference type="eggNOG" id="COG1215">
    <property type="taxonomic scope" value="Bacteria"/>
</dbReference>
<name>N8P4L3_9GAMM</name>
<dbReference type="OrthoDB" id="8742915at2"/>
<dbReference type="PATRIC" id="fig|1217715.3.peg.39"/>
<feature type="domain" description="Glycosyltransferase 2-like" evidence="1">
    <location>
        <begin position="6"/>
        <end position="141"/>
    </location>
</feature>
<dbReference type="InterPro" id="IPR001173">
    <property type="entry name" value="Glyco_trans_2-like"/>
</dbReference>
<dbReference type="Gene3D" id="3.90.550.10">
    <property type="entry name" value="Spore Coat Polysaccharide Biosynthesis Protein SpsA, Chain A"/>
    <property type="match status" value="1"/>
</dbReference>
<evidence type="ECO:0000259" key="1">
    <source>
        <dbReference type="Pfam" id="PF00535"/>
    </source>
</evidence>
<organism evidence="2 3">
    <name type="scientific">Acinetobacter bohemicus ANC 3994</name>
    <dbReference type="NCBI Taxonomy" id="1217715"/>
    <lineage>
        <taxon>Bacteria</taxon>
        <taxon>Pseudomonadati</taxon>
        <taxon>Pseudomonadota</taxon>
        <taxon>Gammaproteobacteria</taxon>
        <taxon>Moraxellales</taxon>
        <taxon>Moraxellaceae</taxon>
        <taxon>Acinetobacter</taxon>
    </lineage>
</organism>
<dbReference type="InterPro" id="IPR029044">
    <property type="entry name" value="Nucleotide-diphossugar_trans"/>
</dbReference>
<protein>
    <recommendedName>
        <fullName evidence="1">Glycosyltransferase 2-like domain-containing protein</fullName>
    </recommendedName>
</protein>
<dbReference type="SUPFAM" id="SSF53448">
    <property type="entry name" value="Nucleotide-diphospho-sugar transferases"/>
    <property type="match status" value="1"/>
</dbReference>
<dbReference type="AlphaFoldDB" id="N8P4L3"/>
<sequence length="279" mass="32702">MQPLVSVIIPCYNHQAYIQDSIQSILDQTYANIELIVIDDGSKDQSVTKIKEMLEQCKTRFEHVYFNTRANKGLCTTLNEALQLCKGKYVSIIASDDKMLPQKTQIQVEYLESNPSVAGVFAAIELIDKNNQITEQRVSERTEYSFNDIILNQHDLPTLTQMFHLDVIREVGGYDESIKVEDWYMLLKLSKNQKKLVYIPTVLCQYRIHDESFSQDGLKMALEMKKVIAPYKNEKVYIDAEHKINRLILKNYYKEKGVFIYYPVKFYTFFKYWINKILV</sequence>
<evidence type="ECO:0000313" key="3">
    <source>
        <dbReference type="Proteomes" id="UP000013086"/>
    </source>
</evidence>
<dbReference type="PANTHER" id="PTHR43685">
    <property type="entry name" value="GLYCOSYLTRANSFERASE"/>
    <property type="match status" value="1"/>
</dbReference>
<evidence type="ECO:0000313" key="2">
    <source>
        <dbReference type="EMBL" id="ENU21335.1"/>
    </source>
</evidence>